<name>A0ABQ3TS65_STRHY</name>
<organism evidence="2 3">
    <name type="scientific">Streptomyces hygroscopicus</name>
    <dbReference type="NCBI Taxonomy" id="1912"/>
    <lineage>
        <taxon>Bacteria</taxon>
        <taxon>Bacillati</taxon>
        <taxon>Actinomycetota</taxon>
        <taxon>Actinomycetes</taxon>
        <taxon>Kitasatosporales</taxon>
        <taxon>Streptomycetaceae</taxon>
        <taxon>Streptomyces</taxon>
        <taxon>Streptomyces violaceusniger group</taxon>
    </lineage>
</organism>
<keyword evidence="3" id="KW-1185">Reference proteome</keyword>
<protein>
    <submittedName>
        <fullName evidence="2">Uncharacterized protein</fullName>
    </submittedName>
</protein>
<gene>
    <name evidence="2" type="ORF">TPA0910_06130</name>
</gene>
<sequence>MRNVHLYRRQQDTGSVPQPWRDTSYARPGGGRVATFLPTFAAAPLPRMAAVTITGVTWRRIRGDARCPFRIEGREK</sequence>
<evidence type="ECO:0000313" key="2">
    <source>
        <dbReference type="EMBL" id="GHJ26180.1"/>
    </source>
</evidence>
<proteinExistence type="predicted"/>
<evidence type="ECO:0000313" key="3">
    <source>
        <dbReference type="Proteomes" id="UP001054854"/>
    </source>
</evidence>
<dbReference type="EMBL" id="BNEK01000002">
    <property type="protein sequence ID" value="GHJ26180.1"/>
    <property type="molecule type" value="Genomic_DNA"/>
</dbReference>
<reference evidence="2" key="1">
    <citation type="submission" date="2024-05" db="EMBL/GenBank/DDBJ databases">
        <title>Whole genome shotgun sequence of Streptomyces hygroscopicus NBRC 113678.</title>
        <authorList>
            <person name="Komaki H."/>
            <person name="Tamura T."/>
        </authorList>
    </citation>
    <scope>NUCLEOTIDE SEQUENCE</scope>
    <source>
        <strain evidence="2">N11-34</strain>
    </source>
</reference>
<accession>A0ABQ3TS65</accession>
<evidence type="ECO:0000256" key="1">
    <source>
        <dbReference type="SAM" id="MobiDB-lite"/>
    </source>
</evidence>
<dbReference type="Proteomes" id="UP001054854">
    <property type="component" value="Unassembled WGS sequence"/>
</dbReference>
<feature type="region of interest" description="Disordered" evidence="1">
    <location>
        <begin position="1"/>
        <end position="25"/>
    </location>
</feature>
<comment type="caution">
    <text evidence="2">The sequence shown here is derived from an EMBL/GenBank/DDBJ whole genome shotgun (WGS) entry which is preliminary data.</text>
</comment>